<organism evidence="1 2">
    <name type="scientific">Petralouisia muris</name>
    <dbReference type="NCBI Taxonomy" id="3032872"/>
    <lineage>
        <taxon>Bacteria</taxon>
        <taxon>Bacillati</taxon>
        <taxon>Bacillota</taxon>
        <taxon>Clostridia</taxon>
        <taxon>Lachnospirales</taxon>
        <taxon>Lachnospiraceae</taxon>
        <taxon>Petralouisia</taxon>
    </lineage>
</organism>
<keyword evidence="2" id="KW-1185">Reference proteome</keyword>
<gene>
    <name evidence="1" type="ORF">E5329_13790</name>
</gene>
<dbReference type="EMBL" id="SRYA01000026">
    <property type="protein sequence ID" value="TGY95640.1"/>
    <property type="molecule type" value="Genomic_DNA"/>
</dbReference>
<reference evidence="1" key="1">
    <citation type="submission" date="2019-04" db="EMBL/GenBank/DDBJ databases">
        <title>Microbes associate with the intestines of laboratory mice.</title>
        <authorList>
            <person name="Navarre W."/>
            <person name="Wong E."/>
            <person name="Huang K."/>
            <person name="Tropini C."/>
            <person name="Ng K."/>
            <person name="Yu B."/>
        </authorList>
    </citation>
    <scope>NUCLEOTIDE SEQUENCE</scope>
    <source>
        <strain evidence="1">NM01_1-7b</strain>
    </source>
</reference>
<evidence type="ECO:0000313" key="1">
    <source>
        <dbReference type="EMBL" id="TGY95640.1"/>
    </source>
</evidence>
<accession>A0AC61RVE8</accession>
<sequence>MKGFPKVIKTKSDLVNTFKMAKKGSLKKSDWLEAVAKLENQNWIMCPVINLSEDRKAVTIMFCAEAAAGQRVKNGAVYPTIQSVETVEVDKHTTDTENAATEGQEAAREGTGSGQAAAGQQNTTTHTILNLSKAVNIGTMEIGIPAAVTFYDRLGISREEVEEMKGELEA</sequence>
<dbReference type="Proteomes" id="UP000304953">
    <property type="component" value="Unassembled WGS sequence"/>
</dbReference>
<name>A0AC61RVE8_9FIRM</name>
<proteinExistence type="predicted"/>
<protein>
    <submittedName>
        <fullName evidence="1">Uncharacterized protein</fullName>
    </submittedName>
</protein>
<comment type="caution">
    <text evidence="1">The sequence shown here is derived from an EMBL/GenBank/DDBJ whole genome shotgun (WGS) entry which is preliminary data.</text>
</comment>
<evidence type="ECO:0000313" key="2">
    <source>
        <dbReference type="Proteomes" id="UP000304953"/>
    </source>
</evidence>